<name>A0A7W0I935_9ACTN</name>
<dbReference type="Gene3D" id="1.20.120.450">
    <property type="entry name" value="dinb family like domain"/>
    <property type="match status" value="1"/>
</dbReference>
<feature type="domain" description="Mycothiol-dependent maleylpyruvate isomerase metal-binding" evidence="1">
    <location>
        <begin position="18"/>
        <end position="137"/>
    </location>
</feature>
<evidence type="ECO:0000313" key="2">
    <source>
        <dbReference type="EMBL" id="MBA2946624.1"/>
    </source>
</evidence>
<dbReference type="InterPro" id="IPR017517">
    <property type="entry name" value="Maleyloyr_isom"/>
</dbReference>
<sequence length="196" mass="21534">MAEKARAENPLLARHSEALDLFTERVRAVRSDQWDAPTPCTEWTVHDLVNHVTAEQLWVSPLVVYGAAIEAVGDTFDGDMLGHEPVASWEHAADASRRAFHTHAALDRIVHLSYGDTRASNYCSQMTADLVVHAWDLSRAIGADERLPVELVNFAVREITPYAAELEKSGLFAAPVEAPAGADVQTKLLCLLGRRP</sequence>
<dbReference type="NCBIfam" id="TIGR03083">
    <property type="entry name" value="maleylpyruvate isomerase family mycothiol-dependent enzyme"/>
    <property type="match status" value="1"/>
</dbReference>
<dbReference type="SUPFAM" id="SSF109854">
    <property type="entry name" value="DinB/YfiT-like putative metalloenzymes"/>
    <property type="match status" value="1"/>
</dbReference>
<reference evidence="2 3" key="1">
    <citation type="submission" date="2020-07" db="EMBL/GenBank/DDBJ databases">
        <title>Streptomyces isolated from Indian soil.</title>
        <authorList>
            <person name="Mandal S."/>
            <person name="Maiti P.K."/>
        </authorList>
    </citation>
    <scope>NUCLEOTIDE SEQUENCE [LARGE SCALE GENOMIC DNA]</scope>
    <source>
        <strain evidence="2 3">PSKA28</strain>
    </source>
</reference>
<dbReference type="Proteomes" id="UP000545761">
    <property type="component" value="Unassembled WGS sequence"/>
</dbReference>
<organism evidence="2 3">
    <name type="scientific">Streptomyces himalayensis subsp. himalayensis</name>
    <dbReference type="NCBI Taxonomy" id="2756131"/>
    <lineage>
        <taxon>Bacteria</taxon>
        <taxon>Bacillati</taxon>
        <taxon>Actinomycetota</taxon>
        <taxon>Actinomycetes</taxon>
        <taxon>Kitasatosporales</taxon>
        <taxon>Streptomycetaceae</taxon>
        <taxon>Streptomyces</taxon>
        <taxon>Streptomyces himalayensis</taxon>
    </lineage>
</organism>
<proteinExistence type="predicted"/>
<accession>A0A7W0I935</accession>
<dbReference type="GO" id="GO:0046872">
    <property type="term" value="F:metal ion binding"/>
    <property type="evidence" value="ECO:0007669"/>
    <property type="project" value="InterPro"/>
</dbReference>
<dbReference type="Pfam" id="PF11716">
    <property type="entry name" value="MDMPI_N"/>
    <property type="match status" value="1"/>
</dbReference>
<dbReference type="InterPro" id="IPR017520">
    <property type="entry name" value="CHP03086"/>
</dbReference>
<dbReference type="InterPro" id="IPR034660">
    <property type="entry name" value="DinB/YfiT-like"/>
</dbReference>
<dbReference type="RefSeq" id="WP_181657552.1">
    <property type="nucleotide sequence ID" value="NZ_JACEHE010000006.1"/>
</dbReference>
<dbReference type="AlphaFoldDB" id="A0A7W0I935"/>
<dbReference type="EMBL" id="JACEHE010000006">
    <property type="protein sequence ID" value="MBA2946624.1"/>
    <property type="molecule type" value="Genomic_DNA"/>
</dbReference>
<evidence type="ECO:0000259" key="1">
    <source>
        <dbReference type="Pfam" id="PF11716"/>
    </source>
</evidence>
<evidence type="ECO:0000313" key="3">
    <source>
        <dbReference type="Proteomes" id="UP000545761"/>
    </source>
</evidence>
<dbReference type="InterPro" id="IPR024344">
    <property type="entry name" value="MDMPI_metal-binding"/>
</dbReference>
<comment type="caution">
    <text evidence="2">The sequence shown here is derived from an EMBL/GenBank/DDBJ whole genome shotgun (WGS) entry which is preliminary data.</text>
</comment>
<protein>
    <submittedName>
        <fullName evidence="2">TIGR03086 family protein</fullName>
    </submittedName>
</protein>
<dbReference type="NCBIfam" id="TIGR03086">
    <property type="entry name" value="TIGR03086 family metal-binding protein"/>
    <property type="match status" value="1"/>
</dbReference>
<gene>
    <name evidence="2" type="ORF">H1D24_12580</name>
</gene>